<accession>A0A918BFI7</accession>
<evidence type="ECO:0000313" key="4">
    <source>
        <dbReference type="Proteomes" id="UP000620156"/>
    </source>
</evidence>
<organism evidence="3 4">
    <name type="scientific">Streptomyces ruber</name>
    <dbReference type="NCBI Taxonomy" id="83378"/>
    <lineage>
        <taxon>Bacteria</taxon>
        <taxon>Bacillati</taxon>
        <taxon>Actinomycetota</taxon>
        <taxon>Actinomycetes</taxon>
        <taxon>Kitasatosporales</taxon>
        <taxon>Streptomycetaceae</taxon>
        <taxon>Streptomyces</taxon>
    </lineage>
</organism>
<proteinExistence type="inferred from homology"/>
<evidence type="ECO:0000313" key="3">
    <source>
        <dbReference type="EMBL" id="GGQ65316.1"/>
    </source>
</evidence>
<protein>
    <recommendedName>
        <fullName evidence="5">Superoxide dismutase</fullName>
    </recommendedName>
</protein>
<dbReference type="RefSeq" id="WP_189218120.1">
    <property type="nucleotide sequence ID" value="NZ_BMQK01000008.1"/>
</dbReference>
<evidence type="ECO:0000256" key="2">
    <source>
        <dbReference type="SAM" id="MobiDB-lite"/>
    </source>
</evidence>
<comment type="caution">
    <text evidence="3">The sequence shown here is derived from an EMBL/GenBank/DDBJ whole genome shotgun (WGS) entry which is preliminary data.</text>
</comment>
<feature type="compositionally biased region" description="Low complexity" evidence="2">
    <location>
        <begin position="172"/>
        <end position="195"/>
    </location>
</feature>
<name>A0A918BFI7_9ACTN</name>
<dbReference type="AlphaFoldDB" id="A0A918BFI7"/>
<evidence type="ECO:0000256" key="1">
    <source>
        <dbReference type="ARBA" id="ARBA00010457"/>
    </source>
</evidence>
<dbReference type="SUPFAM" id="SSF49329">
    <property type="entry name" value="Cu,Zn superoxide dismutase-like"/>
    <property type="match status" value="1"/>
</dbReference>
<dbReference type="Gene3D" id="2.60.40.200">
    <property type="entry name" value="Superoxide dismutase, copper/zinc binding domain"/>
    <property type="match status" value="1"/>
</dbReference>
<feature type="compositionally biased region" description="Low complexity" evidence="2">
    <location>
        <begin position="218"/>
        <end position="244"/>
    </location>
</feature>
<comment type="similarity">
    <text evidence="1">Belongs to the Cu-Zn superoxide dismutase family.</text>
</comment>
<dbReference type="GO" id="GO:0006801">
    <property type="term" value="P:superoxide metabolic process"/>
    <property type="evidence" value="ECO:0007669"/>
    <property type="project" value="InterPro"/>
</dbReference>
<dbReference type="Proteomes" id="UP000620156">
    <property type="component" value="Unassembled WGS sequence"/>
</dbReference>
<reference evidence="3" key="2">
    <citation type="submission" date="2020-09" db="EMBL/GenBank/DDBJ databases">
        <authorList>
            <person name="Sun Q."/>
            <person name="Ohkuma M."/>
        </authorList>
    </citation>
    <scope>NUCLEOTIDE SEQUENCE</scope>
    <source>
        <strain evidence="3">JCM 3131</strain>
    </source>
</reference>
<dbReference type="GO" id="GO:0046872">
    <property type="term" value="F:metal ion binding"/>
    <property type="evidence" value="ECO:0007669"/>
    <property type="project" value="InterPro"/>
</dbReference>
<feature type="region of interest" description="Disordered" evidence="2">
    <location>
        <begin position="216"/>
        <end position="294"/>
    </location>
</feature>
<sequence length="294" mass="30250">MVAGMAVALTTAVVAGLGGTADSGGEHWAARHAAVFAPPRTPVPVAVTYDEALVPEASAIEVHQHSRPGATTVRLRVTGMRAGHTYGVHVHRRPCGVEPDDSGEHYQHEMAGATAENEVWLDFTADDSGAGEATARHGWGFRPGEASSVVLHDRPGDSGAAVGCFTMPFGRSQAGGPPGSSIGSESQEQAESGPGSAAGTYADGWIGAGGGRYAHGWAGPAAGRPAQQSQPARQPRQPRQPYGWAGPGSGPYPYSSAYSDTYGGWSGQDAAPYGWAGPGDVPPFTWLREGPDGR</sequence>
<feature type="region of interest" description="Disordered" evidence="2">
    <location>
        <begin position="164"/>
        <end position="203"/>
    </location>
</feature>
<keyword evidence="4" id="KW-1185">Reference proteome</keyword>
<dbReference type="InterPro" id="IPR036423">
    <property type="entry name" value="SOD-like_Cu/Zn_dom_sf"/>
</dbReference>
<gene>
    <name evidence="3" type="ORF">GCM10010145_39010</name>
</gene>
<dbReference type="EMBL" id="BMQK01000008">
    <property type="protein sequence ID" value="GGQ65316.1"/>
    <property type="molecule type" value="Genomic_DNA"/>
</dbReference>
<reference evidence="3" key="1">
    <citation type="journal article" date="2014" name="Int. J. Syst. Evol. Microbiol.">
        <title>Complete genome sequence of Corynebacterium casei LMG S-19264T (=DSM 44701T), isolated from a smear-ripened cheese.</title>
        <authorList>
            <consortium name="US DOE Joint Genome Institute (JGI-PGF)"/>
            <person name="Walter F."/>
            <person name="Albersmeier A."/>
            <person name="Kalinowski J."/>
            <person name="Ruckert C."/>
        </authorList>
    </citation>
    <scope>NUCLEOTIDE SEQUENCE</scope>
    <source>
        <strain evidence="3">JCM 3131</strain>
    </source>
</reference>
<evidence type="ECO:0008006" key="5">
    <source>
        <dbReference type="Google" id="ProtNLM"/>
    </source>
</evidence>